<dbReference type="CDD" id="cd05117">
    <property type="entry name" value="STKc_CAMK"/>
    <property type="match status" value="1"/>
</dbReference>
<keyword evidence="3 7" id="KW-0547">Nucleotide-binding</keyword>
<dbReference type="FunFam" id="1.10.510.10:FF:001294">
    <property type="entry name" value="CDPK-related kinase 3"/>
    <property type="match status" value="1"/>
</dbReference>
<dbReference type="Gene3D" id="1.10.510.10">
    <property type="entry name" value="Transferase(Phosphotransferase) domain 1"/>
    <property type="match status" value="1"/>
</dbReference>
<dbReference type="SUPFAM" id="SSF47473">
    <property type="entry name" value="EF-hand"/>
    <property type="match status" value="1"/>
</dbReference>
<keyword evidence="5" id="KW-0106">Calcium</keyword>
<sequence>MGNCVSTHPESYFPRDKKKKEAGLTRILKETCHHFQRHHRQSSVAGFRGANGRENHVACAKRKNSCCDKFPVDTWLGFGRDISKYDLEYEVGRGHFGHTCAATVKKGERKGERVAVKVIPKARLKTKEAVEDVTREVMIMKALVGHDNVIRFYEALEDSTNVYIVMELCLGGELLDRMLARGGVYTEQAAKPVIRQMLKILAWFHAQGVVHRDLKPENFLFATADEEATLKVIDFGLSEFVPPGARLSDIVGSAYYVAPEVLKQSYGVEADLWSVGVICYTLLCGGRPFFARSESQVFEAVLEADPRFEEEQWGAVSPLCIDFIKKLLTKDCRERISAVQALCHPWMMTSSAAANDSSSLFHAPPPKDVPLDTRLISAVQDFSWMDPAGRDALQAVADTLKENELTYQRSQFDLLDSDADGFVNVEDFKRALCRTMRPGTAGDSAALTAGRRSCQVSAAGSDGGRPLSLSTAFRRLMAIADGMNASAVDKMNFKTFVAASISMEQLAKDVGWEKRKKEAYRVFTCTAKSTDAAWKHSFLPEMIQELATANHRSPYDGCHRGVTEEGFELILLNPKAFGSGQPSAEETSDQMIQQSRAAMYSHRCCVAEAELTVPASSPADSSPPSRASTSGSASSAA</sequence>
<keyword evidence="1" id="KW-0723">Serine/threonine-protein kinase</keyword>
<evidence type="ECO:0000256" key="7">
    <source>
        <dbReference type="PROSITE-ProRule" id="PRU10141"/>
    </source>
</evidence>
<dbReference type="InterPro" id="IPR050205">
    <property type="entry name" value="CDPK_Ser/Thr_kinases"/>
</dbReference>
<evidence type="ECO:0000256" key="6">
    <source>
        <dbReference type="ARBA" id="ARBA00022840"/>
    </source>
</evidence>
<evidence type="ECO:0000256" key="4">
    <source>
        <dbReference type="ARBA" id="ARBA00022777"/>
    </source>
</evidence>
<evidence type="ECO:0000313" key="11">
    <source>
        <dbReference type="EMBL" id="GBG79433.1"/>
    </source>
</evidence>
<dbReference type="STRING" id="69332.A0A388LB76"/>
<dbReference type="SMART" id="SM00220">
    <property type="entry name" value="S_TKc"/>
    <property type="match status" value="1"/>
</dbReference>
<dbReference type="InterPro" id="IPR011992">
    <property type="entry name" value="EF-hand-dom_pair"/>
</dbReference>
<dbReference type="AlphaFoldDB" id="A0A388LB76"/>
<evidence type="ECO:0000259" key="9">
    <source>
        <dbReference type="PROSITE" id="PS50011"/>
    </source>
</evidence>
<comment type="caution">
    <text evidence="11">The sequence shown here is derived from an EMBL/GenBank/DDBJ whole genome shotgun (WGS) entry which is preliminary data.</text>
</comment>
<dbReference type="InterPro" id="IPR017441">
    <property type="entry name" value="Protein_kinase_ATP_BS"/>
</dbReference>
<dbReference type="PROSITE" id="PS00018">
    <property type="entry name" value="EF_HAND_1"/>
    <property type="match status" value="1"/>
</dbReference>
<evidence type="ECO:0000256" key="5">
    <source>
        <dbReference type="ARBA" id="ARBA00022837"/>
    </source>
</evidence>
<evidence type="ECO:0000256" key="3">
    <source>
        <dbReference type="ARBA" id="ARBA00022741"/>
    </source>
</evidence>
<keyword evidence="12" id="KW-1185">Reference proteome</keyword>
<keyword evidence="2" id="KW-0808">Transferase</keyword>
<evidence type="ECO:0000313" key="12">
    <source>
        <dbReference type="Proteomes" id="UP000265515"/>
    </source>
</evidence>
<feature type="region of interest" description="Disordered" evidence="8">
    <location>
        <begin position="613"/>
        <end position="637"/>
    </location>
</feature>
<accession>A0A388LB76</accession>
<evidence type="ECO:0000259" key="10">
    <source>
        <dbReference type="PROSITE" id="PS50222"/>
    </source>
</evidence>
<dbReference type="GO" id="GO:0005509">
    <property type="term" value="F:calcium ion binding"/>
    <property type="evidence" value="ECO:0007669"/>
    <property type="project" value="InterPro"/>
</dbReference>
<dbReference type="GO" id="GO:0005524">
    <property type="term" value="F:ATP binding"/>
    <property type="evidence" value="ECO:0007669"/>
    <property type="project" value="UniProtKB-UniRule"/>
</dbReference>
<dbReference type="GO" id="GO:0071215">
    <property type="term" value="P:cellular response to abscisic acid stimulus"/>
    <property type="evidence" value="ECO:0007669"/>
    <property type="project" value="EnsemblPlants"/>
</dbReference>
<dbReference type="FunFam" id="3.30.200.20:FF:000042">
    <property type="entry name" value="Aurora kinase A"/>
    <property type="match status" value="1"/>
</dbReference>
<dbReference type="SUPFAM" id="SSF56112">
    <property type="entry name" value="Protein kinase-like (PK-like)"/>
    <property type="match status" value="1"/>
</dbReference>
<reference evidence="11 12" key="1">
    <citation type="journal article" date="2018" name="Cell">
        <title>The Chara Genome: Secondary Complexity and Implications for Plant Terrestrialization.</title>
        <authorList>
            <person name="Nishiyama T."/>
            <person name="Sakayama H."/>
            <person name="Vries J.D."/>
            <person name="Buschmann H."/>
            <person name="Saint-Marcoux D."/>
            <person name="Ullrich K.K."/>
            <person name="Haas F.B."/>
            <person name="Vanderstraeten L."/>
            <person name="Becker D."/>
            <person name="Lang D."/>
            <person name="Vosolsobe S."/>
            <person name="Rombauts S."/>
            <person name="Wilhelmsson P.K.I."/>
            <person name="Janitza P."/>
            <person name="Kern R."/>
            <person name="Heyl A."/>
            <person name="Rumpler F."/>
            <person name="Villalobos L.I.A.C."/>
            <person name="Clay J.M."/>
            <person name="Skokan R."/>
            <person name="Toyoda A."/>
            <person name="Suzuki Y."/>
            <person name="Kagoshima H."/>
            <person name="Schijlen E."/>
            <person name="Tajeshwar N."/>
            <person name="Catarino B."/>
            <person name="Hetherington A.J."/>
            <person name="Saltykova A."/>
            <person name="Bonnot C."/>
            <person name="Breuninger H."/>
            <person name="Symeonidi A."/>
            <person name="Radhakrishnan G.V."/>
            <person name="Van Nieuwerburgh F."/>
            <person name="Deforce D."/>
            <person name="Chang C."/>
            <person name="Karol K.G."/>
            <person name="Hedrich R."/>
            <person name="Ulvskov P."/>
            <person name="Glockner G."/>
            <person name="Delwiche C.F."/>
            <person name="Petrasek J."/>
            <person name="Van de Peer Y."/>
            <person name="Friml J."/>
            <person name="Beilby M."/>
            <person name="Dolan L."/>
            <person name="Kohara Y."/>
            <person name="Sugano S."/>
            <person name="Fujiyama A."/>
            <person name="Delaux P.-M."/>
            <person name="Quint M."/>
            <person name="TheiBen G."/>
            <person name="Hagemann M."/>
            <person name="Harholt J."/>
            <person name="Dunand C."/>
            <person name="Zachgo S."/>
            <person name="Langdale J."/>
            <person name="Maumus F."/>
            <person name="Straeten D.V.D."/>
            <person name="Gould S.B."/>
            <person name="Rensing S.A."/>
        </authorList>
    </citation>
    <scope>NUCLEOTIDE SEQUENCE [LARGE SCALE GENOMIC DNA]</scope>
    <source>
        <strain evidence="11 12">S276</strain>
    </source>
</reference>
<proteinExistence type="predicted"/>
<feature type="domain" description="Protein kinase" evidence="9">
    <location>
        <begin position="85"/>
        <end position="347"/>
    </location>
</feature>
<dbReference type="Gene3D" id="1.10.238.10">
    <property type="entry name" value="EF-hand"/>
    <property type="match status" value="1"/>
</dbReference>
<keyword evidence="6 7" id="KW-0067">ATP-binding</keyword>
<feature type="compositionally biased region" description="Low complexity" evidence="8">
    <location>
        <begin position="614"/>
        <end position="637"/>
    </location>
</feature>
<dbReference type="Gramene" id="GBG79433">
    <property type="protein sequence ID" value="GBG79433"/>
    <property type="gene ID" value="CBR_g29580"/>
</dbReference>
<dbReference type="GO" id="GO:0010150">
    <property type="term" value="P:leaf senescence"/>
    <property type="evidence" value="ECO:0007669"/>
    <property type="project" value="EnsemblPlants"/>
</dbReference>
<dbReference type="Pfam" id="PF00069">
    <property type="entry name" value="Pkinase"/>
    <property type="match status" value="1"/>
</dbReference>
<dbReference type="GO" id="GO:0004674">
    <property type="term" value="F:protein serine/threonine kinase activity"/>
    <property type="evidence" value="ECO:0007669"/>
    <property type="project" value="UniProtKB-KW"/>
</dbReference>
<dbReference type="InterPro" id="IPR011009">
    <property type="entry name" value="Kinase-like_dom_sf"/>
</dbReference>
<gene>
    <name evidence="11" type="ORF">CBR_g29580</name>
</gene>
<dbReference type="OrthoDB" id="40902at2759"/>
<dbReference type="Gene3D" id="3.30.200.20">
    <property type="entry name" value="Phosphorylase Kinase, domain 1"/>
    <property type="match status" value="1"/>
</dbReference>
<dbReference type="InterPro" id="IPR000719">
    <property type="entry name" value="Prot_kinase_dom"/>
</dbReference>
<evidence type="ECO:0000256" key="8">
    <source>
        <dbReference type="SAM" id="MobiDB-lite"/>
    </source>
</evidence>
<dbReference type="OMA" id="EWVRHSD"/>
<feature type="binding site" evidence="7">
    <location>
        <position position="117"/>
    </location>
    <ligand>
        <name>ATP</name>
        <dbReference type="ChEBI" id="CHEBI:30616"/>
    </ligand>
</feature>
<dbReference type="EMBL" id="BFEA01000319">
    <property type="protein sequence ID" value="GBG79433.1"/>
    <property type="molecule type" value="Genomic_DNA"/>
</dbReference>
<dbReference type="Proteomes" id="UP000265515">
    <property type="component" value="Unassembled WGS sequence"/>
</dbReference>
<evidence type="ECO:0008006" key="13">
    <source>
        <dbReference type="Google" id="ProtNLM"/>
    </source>
</evidence>
<name>A0A388LB76_CHABU</name>
<evidence type="ECO:0000256" key="1">
    <source>
        <dbReference type="ARBA" id="ARBA00022527"/>
    </source>
</evidence>
<keyword evidence="4" id="KW-0418">Kinase</keyword>
<dbReference type="PROSITE" id="PS50011">
    <property type="entry name" value="PROTEIN_KINASE_DOM"/>
    <property type="match status" value="1"/>
</dbReference>
<dbReference type="PANTHER" id="PTHR24349">
    <property type="entry name" value="SERINE/THREONINE-PROTEIN KINASE"/>
    <property type="match status" value="1"/>
</dbReference>
<dbReference type="PROSITE" id="PS00107">
    <property type="entry name" value="PROTEIN_KINASE_ATP"/>
    <property type="match status" value="1"/>
</dbReference>
<dbReference type="PROSITE" id="PS00108">
    <property type="entry name" value="PROTEIN_KINASE_ST"/>
    <property type="match status" value="1"/>
</dbReference>
<organism evidence="11 12">
    <name type="scientific">Chara braunii</name>
    <name type="common">Braun's stonewort</name>
    <dbReference type="NCBI Taxonomy" id="69332"/>
    <lineage>
        <taxon>Eukaryota</taxon>
        <taxon>Viridiplantae</taxon>
        <taxon>Streptophyta</taxon>
        <taxon>Charophyceae</taxon>
        <taxon>Charales</taxon>
        <taxon>Characeae</taxon>
        <taxon>Chara</taxon>
    </lineage>
</organism>
<dbReference type="PROSITE" id="PS50222">
    <property type="entry name" value="EF_HAND_2"/>
    <property type="match status" value="1"/>
</dbReference>
<protein>
    <recommendedName>
        <fullName evidence="13">Protein kinase domain-containing protein</fullName>
    </recommendedName>
</protein>
<dbReference type="InterPro" id="IPR002048">
    <property type="entry name" value="EF_hand_dom"/>
</dbReference>
<dbReference type="InterPro" id="IPR018247">
    <property type="entry name" value="EF_Hand_1_Ca_BS"/>
</dbReference>
<dbReference type="InterPro" id="IPR008271">
    <property type="entry name" value="Ser/Thr_kinase_AS"/>
</dbReference>
<evidence type="ECO:0000256" key="2">
    <source>
        <dbReference type="ARBA" id="ARBA00022679"/>
    </source>
</evidence>
<feature type="domain" description="EF-hand" evidence="10">
    <location>
        <begin position="403"/>
        <end position="438"/>
    </location>
</feature>
<dbReference type="GO" id="GO:0005516">
    <property type="term" value="F:calmodulin binding"/>
    <property type="evidence" value="ECO:0007669"/>
    <property type="project" value="EnsemblPlants"/>
</dbReference>